<dbReference type="OMA" id="GANRDFK"/>
<organism evidence="1 2">
    <name type="scientific">Caenorhabditis remanei</name>
    <name type="common">Caenorhabditis vulgaris</name>
    <dbReference type="NCBI Taxonomy" id="31234"/>
    <lineage>
        <taxon>Eukaryota</taxon>
        <taxon>Metazoa</taxon>
        <taxon>Ecdysozoa</taxon>
        <taxon>Nematoda</taxon>
        <taxon>Chromadorea</taxon>
        <taxon>Rhabditida</taxon>
        <taxon>Rhabditina</taxon>
        <taxon>Rhabditomorpha</taxon>
        <taxon>Rhabditoidea</taxon>
        <taxon>Rhabditidae</taxon>
        <taxon>Peloderinae</taxon>
        <taxon>Caenorhabditis</taxon>
    </lineage>
</organism>
<evidence type="ECO:0000313" key="1">
    <source>
        <dbReference type="EMBL" id="OZF75872.1"/>
    </source>
</evidence>
<proteinExistence type="predicted"/>
<dbReference type="CTD" id="9815279"/>
<keyword evidence="2" id="KW-1185">Reference proteome</keyword>
<dbReference type="HOGENOM" id="CLU_126741_0_0_1"/>
<dbReference type="EMBL" id="NMWX01000827">
    <property type="protein sequence ID" value="OZF75872.1"/>
    <property type="molecule type" value="Genomic_DNA"/>
</dbReference>
<accession>A0A260YR75</accession>
<feature type="non-terminal residue" evidence="1">
    <location>
        <position position="1"/>
    </location>
</feature>
<gene>
    <name evidence="1" type="ORF">FL82_12099</name>
</gene>
<sequence length="183" mass="20383">MRDNERVREYREREKSILFWIEHSSHISSESFLNNHHLIVMSILRHALLVSIILTVIPAQFNIPLPFGGISLNKNEKGELEIGGTQNFNILGWGANRDFKLTTGNGTFKLDKTDEAILNGSTYGGSGSIGVDEKTGLDFGQNLTLNDKKLVGGLGKEMSFFESLAQLLKPPAEPKERTELKNL</sequence>
<dbReference type="eggNOG" id="ENOG502T283">
    <property type="taxonomic scope" value="Eukaryota"/>
</dbReference>
<dbReference type="KEGG" id="crq:GCK72_006187"/>
<dbReference type="Proteomes" id="UP000216624">
    <property type="component" value="Unassembled WGS sequence"/>
</dbReference>
<comment type="caution">
    <text evidence="1">The sequence shown here is derived from an EMBL/GenBank/DDBJ whole genome shotgun (WGS) entry which is preliminary data.</text>
</comment>
<dbReference type="OrthoDB" id="5802376at2759"/>
<evidence type="ECO:0000313" key="2">
    <source>
        <dbReference type="Proteomes" id="UP000216624"/>
    </source>
</evidence>
<protein>
    <submittedName>
        <fullName evidence="1">Uncharacterized protein</fullName>
    </submittedName>
</protein>
<reference evidence="1" key="1">
    <citation type="submission" date="2017-08" db="EMBL/GenBank/DDBJ databases">
        <authorList>
            <person name="de Groot N.N."/>
        </authorList>
    </citation>
    <scope>NUCLEOTIDE SEQUENCE [LARGE SCALE GENOMIC DNA]</scope>
    <source>
        <strain evidence="1">PX439</strain>
    </source>
</reference>
<name>A0A260YR75_CAERE</name>